<keyword evidence="3" id="KW-0349">Heme</keyword>
<proteinExistence type="inferred from homology"/>
<evidence type="ECO:0000313" key="11">
    <source>
        <dbReference type="EMBL" id="GIG44910.1"/>
    </source>
</evidence>
<keyword evidence="12" id="KW-1185">Reference proteome</keyword>
<evidence type="ECO:0000256" key="5">
    <source>
        <dbReference type="ARBA" id="ARBA00022729"/>
    </source>
</evidence>
<comment type="caution">
    <text evidence="11">The sequence shown here is derived from an EMBL/GenBank/DDBJ whole genome shotgun (WGS) entry which is preliminary data.</text>
</comment>
<evidence type="ECO:0000259" key="10">
    <source>
        <dbReference type="Pfam" id="PF20628"/>
    </source>
</evidence>
<dbReference type="InterPro" id="IPR006314">
    <property type="entry name" value="Dyp_peroxidase"/>
</dbReference>
<evidence type="ECO:0000256" key="2">
    <source>
        <dbReference type="ARBA" id="ARBA00022559"/>
    </source>
</evidence>
<organism evidence="11 12">
    <name type="scientific">Dactylosporangium siamense</name>
    <dbReference type="NCBI Taxonomy" id="685454"/>
    <lineage>
        <taxon>Bacteria</taxon>
        <taxon>Bacillati</taxon>
        <taxon>Actinomycetota</taxon>
        <taxon>Actinomycetes</taxon>
        <taxon>Micromonosporales</taxon>
        <taxon>Micromonosporaceae</taxon>
        <taxon>Dactylosporangium</taxon>
    </lineage>
</organism>
<feature type="domain" description="Dyp-type peroxidase N-terminal" evidence="9">
    <location>
        <begin position="61"/>
        <end position="204"/>
    </location>
</feature>
<dbReference type="GO" id="GO:0004601">
    <property type="term" value="F:peroxidase activity"/>
    <property type="evidence" value="ECO:0007669"/>
    <property type="project" value="UniProtKB-KW"/>
</dbReference>
<sequence length="406" mass="42976">MTDRERGPVSRRALLAGGALSVGGAIAVGAAAVRTGGDHAAPTPAPAAAGGQTIAFHGAHQAGVETPAQAHASFVALDLAAVADRAALRRMMLVLTDDAARLTQGVAPLADGQPELARMPARLTVTFGFGPRLFDVAGLTAQRPSSLQQLPAFGIDKLQQGWSGGDVLLQICADDPVTVAHAQRMLVKDSRSFATVRWVQRGFRNARGTQDDGVTQRNVLGQLDGTRNPAPGSDVFASAVWTDSGPAWLHGGTTVVIRRIHAELEKWDAADTVGKEFAVGRRLSDGAPLTGRLELDEPDFNAKNELGFPVISEFSHVSRAQVGSDRLRIFRRPYNYDEPPGADGTADSGLVFASYQRDIGEQFIPIQRKLDDADLMNEWITPIGSAVFAVPPGCEPGGWIGQSLLG</sequence>
<protein>
    <submittedName>
        <fullName evidence="11">Peroxidase</fullName>
    </submittedName>
</protein>
<dbReference type="InterPro" id="IPR048327">
    <property type="entry name" value="Dyp_perox_N"/>
</dbReference>
<dbReference type="GO" id="GO:0005829">
    <property type="term" value="C:cytosol"/>
    <property type="evidence" value="ECO:0007669"/>
    <property type="project" value="TreeGrafter"/>
</dbReference>
<dbReference type="NCBIfam" id="TIGR01413">
    <property type="entry name" value="Dyp_perox_fam"/>
    <property type="match status" value="1"/>
</dbReference>
<dbReference type="Pfam" id="PF20628">
    <property type="entry name" value="Dyp_perox_C"/>
    <property type="match status" value="1"/>
</dbReference>
<comment type="cofactor">
    <cofactor evidence="1">
        <name>heme b</name>
        <dbReference type="ChEBI" id="CHEBI:60344"/>
    </cofactor>
</comment>
<keyword evidence="4" id="KW-0479">Metal-binding</keyword>
<evidence type="ECO:0000256" key="8">
    <source>
        <dbReference type="ARBA" id="ARBA00025737"/>
    </source>
</evidence>
<dbReference type="GO" id="GO:0046872">
    <property type="term" value="F:metal ion binding"/>
    <property type="evidence" value="ECO:0007669"/>
    <property type="project" value="UniProtKB-KW"/>
</dbReference>
<name>A0A919PHE7_9ACTN</name>
<gene>
    <name evidence="11" type="ORF">Dsi01nite_029510</name>
</gene>
<dbReference type="RefSeq" id="WP_203846722.1">
    <property type="nucleotide sequence ID" value="NZ_BAAAVW010000007.1"/>
</dbReference>
<feature type="domain" description="Dyp-type peroxidase C-terminal" evidence="10">
    <location>
        <begin position="215"/>
        <end position="394"/>
    </location>
</feature>
<evidence type="ECO:0000256" key="7">
    <source>
        <dbReference type="ARBA" id="ARBA00023004"/>
    </source>
</evidence>
<accession>A0A919PHE7</accession>
<evidence type="ECO:0000256" key="4">
    <source>
        <dbReference type="ARBA" id="ARBA00022723"/>
    </source>
</evidence>
<dbReference type="PROSITE" id="PS51404">
    <property type="entry name" value="DYP_PEROXIDASE"/>
    <property type="match status" value="1"/>
</dbReference>
<dbReference type="Proteomes" id="UP000660611">
    <property type="component" value="Unassembled WGS sequence"/>
</dbReference>
<keyword evidence="5" id="KW-0732">Signal</keyword>
<dbReference type="AlphaFoldDB" id="A0A919PHE7"/>
<evidence type="ECO:0000256" key="1">
    <source>
        <dbReference type="ARBA" id="ARBA00001970"/>
    </source>
</evidence>
<evidence type="ECO:0000256" key="6">
    <source>
        <dbReference type="ARBA" id="ARBA00023002"/>
    </source>
</evidence>
<keyword evidence="2 11" id="KW-0575">Peroxidase</keyword>
<dbReference type="PROSITE" id="PS51318">
    <property type="entry name" value="TAT"/>
    <property type="match status" value="1"/>
</dbReference>
<dbReference type="SUPFAM" id="SSF54909">
    <property type="entry name" value="Dimeric alpha+beta barrel"/>
    <property type="match status" value="1"/>
</dbReference>
<dbReference type="Pfam" id="PF04261">
    <property type="entry name" value="Dyp_perox_N"/>
    <property type="match status" value="1"/>
</dbReference>
<keyword evidence="6" id="KW-0560">Oxidoreductase</keyword>
<evidence type="ECO:0000313" key="12">
    <source>
        <dbReference type="Proteomes" id="UP000660611"/>
    </source>
</evidence>
<reference evidence="11" key="1">
    <citation type="submission" date="2021-01" db="EMBL/GenBank/DDBJ databases">
        <title>Whole genome shotgun sequence of Dactylosporangium siamense NBRC 106093.</title>
        <authorList>
            <person name="Komaki H."/>
            <person name="Tamura T."/>
        </authorList>
    </citation>
    <scope>NUCLEOTIDE SEQUENCE</scope>
    <source>
        <strain evidence="11">NBRC 106093</strain>
    </source>
</reference>
<dbReference type="InterPro" id="IPR011008">
    <property type="entry name" value="Dimeric_a/b-barrel"/>
</dbReference>
<dbReference type="InterPro" id="IPR006311">
    <property type="entry name" value="TAT_signal"/>
</dbReference>
<dbReference type="GO" id="GO:0020037">
    <property type="term" value="F:heme binding"/>
    <property type="evidence" value="ECO:0007669"/>
    <property type="project" value="InterPro"/>
</dbReference>
<evidence type="ECO:0000259" key="9">
    <source>
        <dbReference type="Pfam" id="PF04261"/>
    </source>
</evidence>
<comment type="similarity">
    <text evidence="8">Belongs to the DyP-type peroxidase family.</text>
</comment>
<keyword evidence="7" id="KW-0408">Iron</keyword>
<dbReference type="EMBL" id="BONQ01000047">
    <property type="protein sequence ID" value="GIG44910.1"/>
    <property type="molecule type" value="Genomic_DNA"/>
</dbReference>
<dbReference type="PANTHER" id="PTHR30521">
    <property type="entry name" value="DEFERROCHELATASE/PEROXIDASE"/>
    <property type="match status" value="1"/>
</dbReference>
<dbReference type="InterPro" id="IPR048328">
    <property type="entry name" value="Dyp_perox_C"/>
</dbReference>
<evidence type="ECO:0000256" key="3">
    <source>
        <dbReference type="ARBA" id="ARBA00022617"/>
    </source>
</evidence>
<dbReference type="PANTHER" id="PTHR30521:SF4">
    <property type="entry name" value="DEFERROCHELATASE"/>
    <property type="match status" value="1"/>
</dbReference>